<keyword evidence="1" id="KW-0479">Metal-binding</keyword>
<dbReference type="GO" id="GO:0034244">
    <property type="term" value="P:negative regulation of transcription elongation by RNA polymerase II"/>
    <property type="evidence" value="ECO:0007669"/>
    <property type="project" value="InterPro"/>
</dbReference>
<dbReference type="Pfam" id="PF23121">
    <property type="entry name" value="SPOC_AIPP2"/>
    <property type="match status" value="1"/>
</dbReference>
<dbReference type="InterPro" id="IPR049914">
    <property type="entry name" value="PHD1-3/5-6"/>
</dbReference>
<comment type="caution">
    <text evidence="8">The sequence shown here is derived from an EMBL/GenBank/DDBJ whole genome shotgun (WGS) entry which is preliminary data.</text>
</comment>
<feature type="region of interest" description="Disordered" evidence="6">
    <location>
        <begin position="195"/>
        <end position="248"/>
    </location>
</feature>
<protein>
    <recommendedName>
        <fullName evidence="7">AIPP2-like SPOC-like domain-containing protein</fullName>
    </recommendedName>
</protein>
<evidence type="ECO:0000256" key="1">
    <source>
        <dbReference type="ARBA" id="ARBA00022723"/>
    </source>
</evidence>
<feature type="domain" description="AIPP2-like SPOC-like" evidence="7">
    <location>
        <begin position="59"/>
        <end position="184"/>
    </location>
</feature>
<dbReference type="InterPro" id="IPR056280">
    <property type="entry name" value="AIPP2-like_SPOC"/>
</dbReference>
<evidence type="ECO:0000259" key="7">
    <source>
        <dbReference type="Pfam" id="PF23121"/>
    </source>
</evidence>
<name>A0A2I0IWT5_PUNGR</name>
<dbReference type="PANTHER" id="PTHR33304:SF36">
    <property type="entry name" value="GB|AAF26970.1-RELATED"/>
    <property type="match status" value="1"/>
</dbReference>
<keyword evidence="2" id="KW-0863">Zinc-finger</keyword>
<dbReference type="EMBL" id="PGOL01002386">
    <property type="protein sequence ID" value="PKI48458.1"/>
    <property type="molecule type" value="Genomic_DNA"/>
</dbReference>
<feature type="compositionally biased region" description="Low complexity" evidence="6">
    <location>
        <begin position="201"/>
        <end position="216"/>
    </location>
</feature>
<dbReference type="GO" id="GO:0140566">
    <property type="term" value="F:histone reader activity"/>
    <property type="evidence" value="ECO:0007669"/>
    <property type="project" value="InterPro"/>
</dbReference>
<evidence type="ECO:0000256" key="4">
    <source>
        <dbReference type="ARBA" id="ARBA00023015"/>
    </source>
</evidence>
<evidence type="ECO:0000256" key="6">
    <source>
        <dbReference type="SAM" id="MobiDB-lite"/>
    </source>
</evidence>
<evidence type="ECO:0000256" key="5">
    <source>
        <dbReference type="ARBA" id="ARBA00023163"/>
    </source>
</evidence>
<dbReference type="Proteomes" id="UP000233551">
    <property type="component" value="Unassembled WGS sequence"/>
</dbReference>
<dbReference type="STRING" id="22663.A0A2I0IWT5"/>
<gene>
    <name evidence="8" type="ORF">CRG98_031163</name>
</gene>
<keyword evidence="9" id="KW-1185">Reference proteome</keyword>
<sequence length="291" mass="32233">MDMVTPIRAPSGFLHKSRYSSSKYCLPFPKSGGNSDVAVGLDDLTYDRIRNHSHFPSSHASWTAFKAYPPVRVARKAYYLSRRLPNDLPVELIPERQLLSNLNIFRRGPDFGNIALFFLPDGETDRSLKDYVCLRDLVRNQEYAIRASICDDIELLIFTSKHLPVDTESLTAGLKNDLFLWGLFRHAKHGPAPRNIPEEISLSGLSHGNSNSGLVSRSDDNEPGDPDDDRPNSCRESDGKSTIGVHSTVQWSPPCAGWVKLNTSAVWKEDTGTTGVGGLVHGSVSMTRLPN</sequence>
<dbReference type="PANTHER" id="PTHR33304">
    <property type="match status" value="1"/>
</dbReference>
<proteinExistence type="predicted"/>
<keyword evidence="4" id="KW-0805">Transcription regulation</keyword>
<keyword evidence="5" id="KW-0804">Transcription</keyword>
<organism evidence="8 9">
    <name type="scientific">Punica granatum</name>
    <name type="common">Pomegranate</name>
    <dbReference type="NCBI Taxonomy" id="22663"/>
    <lineage>
        <taxon>Eukaryota</taxon>
        <taxon>Viridiplantae</taxon>
        <taxon>Streptophyta</taxon>
        <taxon>Embryophyta</taxon>
        <taxon>Tracheophyta</taxon>
        <taxon>Spermatophyta</taxon>
        <taxon>Magnoliopsida</taxon>
        <taxon>eudicotyledons</taxon>
        <taxon>Gunneridae</taxon>
        <taxon>Pentapetalae</taxon>
        <taxon>rosids</taxon>
        <taxon>malvids</taxon>
        <taxon>Myrtales</taxon>
        <taxon>Lythraceae</taxon>
        <taxon>Punica</taxon>
    </lineage>
</organism>
<reference evidence="8 9" key="1">
    <citation type="submission" date="2017-11" db="EMBL/GenBank/DDBJ databases">
        <title>De-novo sequencing of pomegranate (Punica granatum L.) genome.</title>
        <authorList>
            <person name="Akparov Z."/>
            <person name="Amiraslanov A."/>
            <person name="Hajiyeva S."/>
            <person name="Abbasov M."/>
            <person name="Kaur K."/>
            <person name="Hamwieh A."/>
            <person name="Solovyev V."/>
            <person name="Salamov A."/>
            <person name="Braich B."/>
            <person name="Kosarev P."/>
            <person name="Mahmoud A."/>
            <person name="Hajiyev E."/>
            <person name="Babayeva S."/>
            <person name="Izzatullayeva V."/>
            <person name="Mammadov A."/>
            <person name="Mammadov A."/>
            <person name="Sharifova S."/>
            <person name="Ojaghi J."/>
            <person name="Eynullazada K."/>
            <person name="Bayramov B."/>
            <person name="Abdulazimova A."/>
            <person name="Shahmuradov I."/>
        </authorList>
    </citation>
    <scope>NUCLEOTIDE SEQUENCE [LARGE SCALE GENOMIC DNA]</scope>
    <source>
        <strain evidence="9">cv. AG2017</strain>
        <tissue evidence="8">Leaf</tissue>
    </source>
</reference>
<keyword evidence="3" id="KW-0862">Zinc</keyword>
<feature type="compositionally biased region" description="Basic and acidic residues" evidence="6">
    <location>
        <begin position="229"/>
        <end position="239"/>
    </location>
</feature>
<evidence type="ECO:0000256" key="2">
    <source>
        <dbReference type="ARBA" id="ARBA00022771"/>
    </source>
</evidence>
<dbReference type="AlphaFoldDB" id="A0A2I0IWT5"/>
<evidence type="ECO:0000313" key="9">
    <source>
        <dbReference type="Proteomes" id="UP000233551"/>
    </source>
</evidence>
<evidence type="ECO:0000313" key="8">
    <source>
        <dbReference type="EMBL" id="PKI48458.1"/>
    </source>
</evidence>
<accession>A0A2I0IWT5</accession>
<evidence type="ECO:0000256" key="3">
    <source>
        <dbReference type="ARBA" id="ARBA00022833"/>
    </source>
</evidence>
<dbReference type="GO" id="GO:0008270">
    <property type="term" value="F:zinc ion binding"/>
    <property type="evidence" value="ECO:0007669"/>
    <property type="project" value="UniProtKB-KW"/>
</dbReference>